<feature type="transmembrane region" description="Helical" evidence="1">
    <location>
        <begin position="35"/>
        <end position="54"/>
    </location>
</feature>
<evidence type="ECO:0000313" key="2">
    <source>
        <dbReference type="EMBL" id="KZT25999.1"/>
    </source>
</evidence>
<sequence length="134" mass="14301">MLTGTCGLLFILSLPSLFSSFLPMPLLSSDPLQSHLLTFTIIFTTAMPTSGIMAKRHAKVYAMAMLPPSVIQSVDNMSWWLLVSPATASSAITTPDVEEDEKKQLQETDTSAVNVAGAVQCPAAAPSRTRLATC</sequence>
<dbReference type="AlphaFoldDB" id="A0A165T1L4"/>
<accession>A0A165T1L4</accession>
<dbReference type="InParanoid" id="A0A165T1L4"/>
<reference evidence="2 3" key="1">
    <citation type="journal article" date="2016" name="Mol. Biol. Evol.">
        <title>Comparative Genomics of Early-Diverging Mushroom-Forming Fungi Provides Insights into the Origins of Lignocellulose Decay Capabilities.</title>
        <authorList>
            <person name="Nagy L.G."/>
            <person name="Riley R."/>
            <person name="Tritt A."/>
            <person name="Adam C."/>
            <person name="Daum C."/>
            <person name="Floudas D."/>
            <person name="Sun H."/>
            <person name="Yadav J.S."/>
            <person name="Pangilinan J."/>
            <person name="Larsson K.H."/>
            <person name="Matsuura K."/>
            <person name="Barry K."/>
            <person name="Labutti K."/>
            <person name="Kuo R."/>
            <person name="Ohm R.A."/>
            <person name="Bhattacharya S.S."/>
            <person name="Shirouzu T."/>
            <person name="Yoshinaga Y."/>
            <person name="Martin F.M."/>
            <person name="Grigoriev I.V."/>
            <person name="Hibbett D.S."/>
        </authorList>
    </citation>
    <scope>NUCLEOTIDE SEQUENCE [LARGE SCALE GENOMIC DNA]</scope>
    <source>
        <strain evidence="2 3">HHB14362 ss-1</strain>
    </source>
</reference>
<keyword evidence="3" id="KW-1185">Reference proteome</keyword>
<dbReference type="Proteomes" id="UP000076761">
    <property type="component" value="Unassembled WGS sequence"/>
</dbReference>
<organism evidence="2 3">
    <name type="scientific">Neolentinus lepideus HHB14362 ss-1</name>
    <dbReference type="NCBI Taxonomy" id="1314782"/>
    <lineage>
        <taxon>Eukaryota</taxon>
        <taxon>Fungi</taxon>
        <taxon>Dikarya</taxon>
        <taxon>Basidiomycota</taxon>
        <taxon>Agaricomycotina</taxon>
        <taxon>Agaricomycetes</taxon>
        <taxon>Gloeophyllales</taxon>
        <taxon>Gloeophyllaceae</taxon>
        <taxon>Neolentinus</taxon>
    </lineage>
</organism>
<keyword evidence="1" id="KW-0472">Membrane</keyword>
<keyword evidence="1" id="KW-1133">Transmembrane helix</keyword>
<proteinExistence type="predicted"/>
<evidence type="ECO:0000313" key="3">
    <source>
        <dbReference type="Proteomes" id="UP000076761"/>
    </source>
</evidence>
<dbReference type="EMBL" id="KV425568">
    <property type="protein sequence ID" value="KZT25999.1"/>
    <property type="molecule type" value="Genomic_DNA"/>
</dbReference>
<protein>
    <submittedName>
        <fullName evidence="2">Uncharacterized protein</fullName>
    </submittedName>
</protein>
<name>A0A165T1L4_9AGAM</name>
<keyword evidence="1" id="KW-0812">Transmembrane</keyword>
<gene>
    <name evidence="2" type="ORF">NEOLEDRAFT_1147439</name>
</gene>
<dbReference type="STRING" id="1314782.A0A165T1L4"/>
<evidence type="ECO:0000256" key="1">
    <source>
        <dbReference type="SAM" id="Phobius"/>
    </source>
</evidence>